<sequence>MAALRAALRTCTRLGNIGVGEVVTRQTAAVPLVSLCRGLRTPPAISSALSHATPWTSQQEVVVDDTEAERNFSHEVIEKVDKQVREGLAGRLFAVVFLQGKQHLVTPGDLVVVQTFFPPNTGDSLRLEKVMMVGSRDFSLYGRPLLGQDLVRVEATVVEKTLSHCRIYFYNRRRKNSRRTKFNRETHTILRINRIEITHGINEVPEVTGVDGRTL</sequence>
<evidence type="ECO:0000256" key="2">
    <source>
        <dbReference type="ARBA" id="ARBA00044129"/>
    </source>
</evidence>
<dbReference type="AlphaFoldDB" id="A0A0P4WIC5"/>
<dbReference type="PANTHER" id="PTHR21349:SF0">
    <property type="entry name" value="LARGE RIBOSOMAL SUBUNIT PROTEIN BL21M"/>
    <property type="match status" value="1"/>
</dbReference>
<comment type="similarity">
    <text evidence="1">Belongs to the bacterial ribosomal protein bL21 family.</text>
</comment>
<name>A0A0P4WIC5_SCYOL</name>
<dbReference type="PANTHER" id="PTHR21349">
    <property type="entry name" value="50S RIBOSOMAL PROTEIN L21"/>
    <property type="match status" value="1"/>
</dbReference>
<dbReference type="GO" id="GO:0005762">
    <property type="term" value="C:mitochondrial large ribosomal subunit"/>
    <property type="evidence" value="ECO:0007669"/>
    <property type="project" value="TreeGrafter"/>
</dbReference>
<dbReference type="InterPro" id="IPR028909">
    <property type="entry name" value="bL21-like"/>
</dbReference>
<dbReference type="Pfam" id="PF00829">
    <property type="entry name" value="Ribosomal_L21p"/>
    <property type="match status" value="1"/>
</dbReference>
<dbReference type="EMBL" id="GDRN01034549">
    <property type="protein sequence ID" value="JAI67438.1"/>
    <property type="molecule type" value="Transcribed_RNA"/>
</dbReference>
<protein>
    <recommendedName>
        <fullName evidence="2">Large ribosomal subunit protein bL21m</fullName>
    </recommendedName>
</protein>
<evidence type="ECO:0000313" key="3">
    <source>
        <dbReference type="EMBL" id="JAI67438.1"/>
    </source>
</evidence>
<reference evidence="3" key="1">
    <citation type="submission" date="2015-09" db="EMBL/GenBank/DDBJ databases">
        <title>Scylla olivacea transcriptome.</title>
        <authorList>
            <person name="Ikhwanuddin M."/>
        </authorList>
    </citation>
    <scope>NUCLEOTIDE SEQUENCE</scope>
</reference>
<dbReference type="SUPFAM" id="SSF141091">
    <property type="entry name" value="L21p-like"/>
    <property type="match status" value="1"/>
</dbReference>
<evidence type="ECO:0000256" key="1">
    <source>
        <dbReference type="ARBA" id="ARBA00008563"/>
    </source>
</evidence>
<accession>A0A0P4WIC5</accession>
<dbReference type="GO" id="GO:0003735">
    <property type="term" value="F:structural constituent of ribosome"/>
    <property type="evidence" value="ECO:0007669"/>
    <property type="project" value="TreeGrafter"/>
</dbReference>
<organism evidence="3">
    <name type="scientific">Scylla olivacea</name>
    <name type="common">Orange mud crab</name>
    <name type="synonym">Cancer olivacea</name>
    <dbReference type="NCBI Taxonomy" id="85551"/>
    <lineage>
        <taxon>Eukaryota</taxon>
        <taxon>Metazoa</taxon>
        <taxon>Ecdysozoa</taxon>
        <taxon>Arthropoda</taxon>
        <taxon>Crustacea</taxon>
        <taxon>Multicrustacea</taxon>
        <taxon>Malacostraca</taxon>
        <taxon>Eumalacostraca</taxon>
        <taxon>Eucarida</taxon>
        <taxon>Decapoda</taxon>
        <taxon>Pleocyemata</taxon>
        <taxon>Brachyura</taxon>
        <taxon>Eubrachyura</taxon>
        <taxon>Portunoidea</taxon>
        <taxon>Portunidae</taxon>
        <taxon>Portuninae</taxon>
        <taxon>Scylla</taxon>
    </lineage>
</organism>
<proteinExistence type="inferred from homology"/>
<dbReference type="InterPro" id="IPR036164">
    <property type="entry name" value="bL21-like_sf"/>
</dbReference>